<protein>
    <recommendedName>
        <fullName evidence="10">D-lactate dehydrogenase (cytochrome)</fullName>
        <ecNumber evidence="10">1.1.2.4</ecNumber>
    </recommendedName>
</protein>
<dbReference type="FunFam" id="1.10.45.10:FF:000001">
    <property type="entry name" value="D-lactate dehydrogenase mitochondrial"/>
    <property type="match status" value="1"/>
</dbReference>
<proteinExistence type="inferred from homology"/>
<dbReference type="PROSITE" id="PS51387">
    <property type="entry name" value="FAD_PCMH"/>
    <property type="match status" value="1"/>
</dbReference>
<evidence type="ECO:0000256" key="1">
    <source>
        <dbReference type="ARBA" id="ARBA00001974"/>
    </source>
</evidence>
<dbReference type="GO" id="GO:1903457">
    <property type="term" value="P:lactate catabolic process"/>
    <property type="evidence" value="ECO:0007669"/>
    <property type="project" value="TreeGrafter"/>
</dbReference>
<keyword evidence="8" id="KW-0408">Iron</keyword>
<dbReference type="InterPro" id="IPR016167">
    <property type="entry name" value="FAD-bd_PCMH_sub1"/>
</dbReference>
<dbReference type="STRING" id="92487.SAMN02745130_02863"/>
<keyword evidence="6" id="KW-0809">Transit peptide</keyword>
<dbReference type="FunFam" id="3.30.70.2740:FF:000006">
    <property type="entry name" value="NAD-independent D-lactate dehydrogenase"/>
    <property type="match status" value="1"/>
</dbReference>
<dbReference type="GO" id="GO:0008720">
    <property type="term" value="F:D-lactate dehydrogenase (NAD+) activity"/>
    <property type="evidence" value="ECO:0007669"/>
    <property type="project" value="TreeGrafter"/>
</dbReference>
<dbReference type="GO" id="GO:0046872">
    <property type="term" value="F:metal ion binding"/>
    <property type="evidence" value="ECO:0007669"/>
    <property type="project" value="UniProtKB-KW"/>
</dbReference>
<evidence type="ECO:0000259" key="11">
    <source>
        <dbReference type="PROSITE" id="PS51379"/>
    </source>
</evidence>
<dbReference type="InterPro" id="IPR016171">
    <property type="entry name" value="Vanillyl_alc_oxidase_C-sub2"/>
</dbReference>
<organism evidence="13 14">
    <name type="scientific">Thiothrix eikelboomii</name>
    <dbReference type="NCBI Taxonomy" id="92487"/>
    <lineage>
        <taxon>Bacteria</taxon>
        <taxon>Pseudomonadati</taxon>
        <taxon>Pseudomonadota</taxon>
        <taxon>Gammaproteobacteria</taxon>
        <taxon>Thiotrichales</taxon>
        <taxon>Thiotrichaceae</taxon>
        <taxon>Thiothrix</taxon>
    </lineage>
</organism>
<accession>A0A1T4XF96</accession>
<evidence type="ECO:0000259" key="12">
    <source>
        <dbReference type="PROSITE" id="PS51387"/>
    </source>
</evidence>
<feature type="domain" description="4Fe-4S ferredoxin-type" evidence="11">
    <location>
        <begin position="532"/>
        <end position="562"/>
    </location>
</feature>
<keyword evidence="9" id="KW-0411">Iron-sulfur</keyword>
<keyword evidence="5" id="KW-0274">FAD</keyword>
<evidence type="ECO:0000256" key="8">
    <source>
        <dbReference type="ARBA" id="ARBA00023004"/>
    </source>
</evidence>
<gene>
    <name evidence="13" type="ORF">SAMN02745130_02863</name>
</gene>
<dbReference type="EMBL" id="FUYB01000016">
    <property type="protein sequence ID" value="SKA87735.1"/>
    <property type="molecule type" value="Genomic_DNA"/>
</dbReference>
<dbReference type="PANTHER" id="PTHR11748">
    <property type="entry name" value="D-LACTATE DEHYDROGENASE"/>
    <property type="match status" value="1"/>
</dbReference>
<evidence type="ECO:0000313" key="14">
    <source>
        <dbReference type="Proteomes" id="UP000190460"/>
    </source>
</evidence>
<dbReference type="Gene3D" id="1.10.45.10">
    <property type="entry name" value="Vanillyl-alcohol Oxidase, Chain A, domain 4"/>
    <property type="match status" value="1"/>
</dbReference>
<evidence type="ECO:0000256" key="7">
    <source>
        <dbReference type="ARBA" id="ARBA00023002"/>
    </source>
</evidence>
<dbReference type="SUPFAM" id="SSF46548">
    <property type="entry name" value="alpha-helical ferredoxin"/>
    <property type="match status" value="1"/>
</dbReference>
<keyword evidence="4" id="KW-0479">Metal-binding</keyword>
<dbReference type="InterPro" id="IPR004017">
    <property type="entry name" value="Cys_rich_dom"/>
</dbReference>
<dbReference type="Pfam" id="PF13183">
    <property type="entry name" value="Fer4_8"/>
    <property type="match status" value="1"/>
</dbReference>
<dbReference type="InterPro" id="IPR004113">
    <property type="entry name" value="FAD-bd_oxidored_4_C"/>
</dbReference>
<name>A0A1T4XF96_9GAMM</name>
<dbReference type="PROSITE" id="PS00198">
    <property type="entry name" value="4FE4S_FER_1"/>
    <property type="match status" value="1"/>
</dbReference>
<dbReference type="GO" id="GO:0071949">
    <property type="term" value="F:FAD binding"/>
    <property type="evidence" value="ECO:0007669"/>
    <property type="project" value="InterPro"/>
</dbReference>
<reference evidence="13 14" key="1">
    <citation type="submission" date="2017-02" db="EMBL/GenBank/DDBJ databases">
        <authorList>
            <person name="Peterson S.W."/>
        </authorList>
    </citation>
    <scope>NUCLEOTIDE SEQUENCE [LARGE SCALE GENOMIC DNA]</scope>
    <source>
        <strain evidence="13 14">ATCC 49788</strain>
    </source>
</reference>
<evidence type="ECO:0000256" key="3">
    <source>
        <dbReference type="ARBA" id="ARBA00022630"/>
    </source>
</evidence>
<dbReference type="InterPro" id="IPR009051">
    <property type="entry name" value="Helical_ferredxn"/>
</dbReference>
<evidence type="ECO:0000256" key="10">
    <source>
        <dbReference type="ARBA" id="ARBA00038897"/>
    </source>
</evidence>
<dbReference type="InterPro" id="IPR017900">
    <property type="entry name" value="4Fe4S_Fe_S_CS"/>
</dbReference>
<dbReference type="Gene3D" id="3.30.70.2740">
    <property type="match status" value="1"/>
</dbReference>
<sequence>MSTAHQAFCQDLKQTLPAERILQDAFHRLTDGTDASFYRLIPEAVVKLKNEDELQTVLSLARQHQVSLTFRAAGTSLSGQAVTDSILVMLEGNSWREFKILNEGQQISLQPGIIGSQANQYLLPFGRKIGPDPASINTCKIGGIAANNASGMCCGTAQNSYHTLSGMRVILANGVVIDTRTEAGRQTALNTQQPLLKALSQLASEVQNNPELSAKIRHKFRLKNTTGYSVNALIDYHDPLEILTHLMIGSEGTLGFIAAVQYHTVPDYPNKATALVFFPQVEAACLAVTALKPAPVDAVELIDGAGLRSVQAKAGMPDRLKTLSLEAAALLIDIRAPNTLDLSKKIAEVQAILATQTLLFPAEFTQDPVQYAQFWGVRKGLFPAVGAVRPVGTTVIIEDVAFPIEQLAAGVRELQALFAYYHYDEALIFGHALEGNLHFVFTQDFSTQAEVDRYAGFMEAVAQLVAVKYGGSLKAEHGTGRNMAPFVELEWGSDAYELMWRIKNLFDPENLLNPGVILNADPAIHLKNLKPMPATHELVDRCIECGFCEPICPSRHLTLTPRQRIVAWREHARLKTNQATAITAWDNQFAYEGLATCALDGLCSTRCPVGINTGELVRALKTAQHGATAKKIGVYAQTHLAPLTALTRFGLNAAAFKGKVLGNETFSRLTKGFNQLTGERSPVWHDAMPRGANAETPQSQGQHGKAVYFTACVTRSMGTAVSDSETRDLPQVMQSLMQKAGFEIIIPKAVSGLCCGLPFASQGLPDSANAAIRELEAALWEASEQGQYPIVCDTSPCTLRLLERLEKPMLVYETAGFIKEFLVPHLKIVPQAEPIALHITCSARKMGLDKTLRELVKLCAPQVVEPEEEGCCGFGGDKGFVTPELNAAALARLKQQLPANCHEGVSNSRTCEIGLTLHSGRQYRSVAYLVERCLE</sequence>
<dbReference type="OrthoDB" id="9811557at2"/>
<dbReference type="GO" id="GO:0051536">
    <property type="term" value="F:iron-sulfur cluster binding"/>
    <property type="evidence" value="ECO:0007669"/>
    <property type="project" value="UniProtKB-KW"/>
</dbReference>
<dbReference type="InterPro" id="IPR017896">
    <property type="entry name" value="4Fe4S_Fe-S-bd"/>
</dbReference>
<evidence type="ECO:0000256" key="5">
    <source>
        <dbReference type="ARBA" id="ARBA00022827"/>
    </source>
</evidence>
<evidence type="ECO:0000256" key="6">
    <source>
        <dbReference type="ARBA" id="ARBA00022946"/>
    </source>
</evidence>
<dbReference type="PANTHER" id="PTHR11748:SF111">
    <property type="entry name" value="D-LACTATE DEHYDROGENASE, MITOCHONDRIAL-RELATED"/>
    <property type="match status" value="1"/>
</dbReference>
<dbReference type="GO" id="GO:0004458">
    <property type="term" value="F:D-lactate dehydrogenase (cytochrome) activity"/>
    <property type="evidence" value="ECO:0007669"/>
    <property type="project" value="UniProtKB-EC"/>
</dbReference>
<evidence type="ECO:0000256" key="2">
    <source>
        <dbReference type="ARBA" id="ARBA00008000"/>
    </source>
</evidence>
<dbReference type="InterPro" id="IPR016164">
    <property type="entry name" value="FAD-linked_Oxase-like_C"/>
</dbReference>
<evidence type="ECO:0000313" key="13">
    <source>
        <dbReference type="EMBL" id="SKA87735.1"/>
    </source>
</evidence>
<dbReference type="Proteomes" id="UP000190460">
    <property type="component" value="Unassembled WGS sequence"/>
</dbReference>
<evidence type="ECO:0000256" key="4">
    <source>
        <dbReference type="ARBA" id="ARBA00022723"/>
    </source>
</evidence>
<dbReference type="EC" id="1.1.2.4" evidence="10"/>
<comment type="cofactor">
    <cofactor evidence="1">
        <name>FAD</name>
        <dbReference type="ChEBI" id="CHEBI:57692"/>
    </cofactor>
</comment>
<keyword evidence="14" id="KW-1185">Reference proteome</keyword>
<dbReference type="RefSeq" id="WP_078923321.1">
    <property type="nucleotide sequence ID" value="NZ_FUYB01000016.1"/>
</dbReference>
<dbReference type="Gene3D" id="3.30.465.10">
    <property type="match status" value="1"/>
</dbReference>
<dbReference type="SUPFAM" id="SSF55103">
    <property type="entry name" value="FAD-linked oxidases, C-terminal domain"/>
    <property type="match status" value="1"/>
</dbReference>
<dbReference type="Pfam" id="PF02754">
    <property type="entry name" value="CCG"/>
    <property type="match status" value="2"/>
</dbReference>
<dbReference type="InterPro" id="IPR016169">
    <property type="entry name" value="FAD-bd_PCMH_sub2"/>
</dbReference>
<feature type="domain" description="FAD-binding PCMH-type" evidence="12">
    <location>
        <begin position="38"/>
        <end position="267"/>
    </location>
</feature>
<dbReference type="InterPro" id="IPR036318">
    <property type="entry name" value="FAD-bd_PCMH-like_sf"/>
</dbReference>
<dbReference type="AlphaFoldDB" id="A0A1T4XF96"/>
<dbReference type="InterPro" id="IPR006094">
    <property type="entry name" value="Oxid_FAD_bind_N"/>
</dbReference>
<dbReference type="PROSITE" id="PS51379">
    <property type="entry name" value="4FE4S_FER_2"/>
    <property type="match status" value="1"/>
</dbReference>
<comment type="similarity">
    <text evidence="2">Belongs to the FAD-binding oxidoreductase/transferase type 4 family.</text>
</comment>
<dbReference type="Gene3D" id="3.30.43.10">
    <property type="entry name" value="Uridine Diphospho-n-acetylenolpyruvylglucosamine Reductase, domain 2"/>
    <property type="match status" value="1"/>
</dbReference>
<dbReference type="SUPFAM" id="SSF56176">
    <property type="entry name" value="FAD-binding/transporter-associated domain-like"/>
    <property type="match status" value="1"/>
</dbReference>
<dbReference type="Pfam" id="PF02913">
    <property type="entry name" value="FAD-oxidase_C"/>
    <property type="match status" value="1"/>
</dbReference>
<dbReference type="Pfam" id="PF01565">
    <property type="entry name" value="FAD_binding_4"/>
    <property type="match status" value="1"/>
</dbReference>
<keyword evidence="3" id="KW-0285">Flavoprotein</keyword>
<keyword evidence="7" id="KW-0560">Oxidoreductase</keyword>
<evidence type="ECO:0000256" key="9">
    <source>
        <dbReference type="ARBA" id="ARBA00023014"/>
    </source>
</evidence>
<dbReference type="InterPro" id="IPR016166">
    <property type="entry name" value="FAD-bd_PCMH"/>
</dbReference>
<dbReference type="Gene3D" id="1.10.1060.10">
    <property type="entry name" value="Alpha-helical ferredoxin"/>
    <property type="match status" value="1"/>
</dbReference>